<comment type="similarity">
    <text evidence="1">Belongs to the mTERF family.</text>
</comment>
<dbReference type="AlphaFoldDB" id="A0A0A9DGN3"/>
<dbReference type="GO" id="GO:0006353">
    <property type="term" value="P:DNA-templated transcription termination"/>
    <property type="evidence" value="ECO:0007669"/>
    <property type="project" value="UniProtKB-KW"/>
</dbReference>
<organism evidence="4">
    <name type="scientific">Arundo donax</name>
    <name type="common">Giant reed</name>
    <name type="synonym">Donax arundinaceus</name>
    <dbReference type="NCBI Taxonomy" id="35708"/>
    <lineage>
        <taxon>Eukaryota</taxon>
        <taxon>Viridiplantae</taxon>
        <taxon>Streptophyta</taxon>
        <taxon>Embryophyta</taxon>
        <taxon>Tracheophyta</taxon>
        <taxon>Spermatophyta</taxon>
        <taxon>Magnoliopsida</taxon>
        <taxon>Liliopsida</taxon>
        <taxon>Poales</taxon>
        <taxon>Poaceae</taxon>
        <taxon>PACMAD clade</taxon>
        <taxon>Arundinoideae</taxon>
        <taxon>Arundineae</taxon>
        <taxon>Arundo</taxon>
    </lineage>
</organism>
<dbReference type="GO" id="GO:0003676">
    <property type="term" value="F:nucleic acid binding"/>
    <property type="evidence" value="ECO:0007669"/>
    <property type="project" value="InterPro"/>
</dbReference>
<evidence type="ECO:0000256" key="2">
    <source>
        <dbReference type="ARBA" id="ARBA00022472"/>
    </source>
</evidence>
<accession>A0A0A9DGN3</accession>
<dbReference type="PANTHER" id="PTHR13068:SF144">
    <property type="entry name" value="MITOCHONDRIAL TRANSCRIPTION TERMINATION FACTOR FAMILY PROTEIN"/>
    <property type="match status" value="1"/>
</dbReference>
<keyword evidence="2" id="KW-0806">Transcription termination</keyword>
<dbReference type="Pfam" id="PF02536">
    <property type="entry name" value="mTERF"/>
    <property type="match status" value="1"/>
</dbReference>
<dbReference type="Gene3D" id="1.25.70.10">
    <property type="entry name" value="Transcription termination factor 3, mitochondrial"/>
    <property type="match status" value="1"/>
</dbReference>
<sequence>MFKAALWAVWCMGPDNISAKLDFLKTTFGCSEAEMALVVSKAPQILRISEGKLSRTVKYLTVELGLKPQYIAYRPALLSYSMQRRLMPRHYVIKVLKAKGLVKEDIDFYNVVCSTEKRFKVKFLDRYKESVPGLADSYVTACSGQMPHEIQL</sequence>
<dbReference type="InterPro" id="IPR003690">
    <property type="entry name" value="MTERF"/>
</dbReference>
<evidence type="ECO:0000256" key="3">
    <source>
        <dbReference type="ARBA" id="ARBA00022946"/>
    </source>
</evidence>
<keyword evidence="2" id="KW-0805">Transcription regulation</keyword>
<dbReference type="PANTHER" id="PTHR13068">
    <property type="entry name" value="CGI-12 PROTEIN-RELATED"/>
    <property type="match status" value="1"/>
</dbReference>
<dbReference type="EMBL" id="GBRH01210171">
    <property type="protein sequence ID" value="JAD87724.1"/>
    <property type="molecule type" value="Transcribed_RNA"/>
</dbReference>
<reference evidence="4" key="1">
    <citation type="submission" date="2014-09" db="EMBL/GenBank/DDBJ databases">
        <authorList>
            <person name="Magalhaes I.L.F."/>
            <person name="Oliveira U."/>
            <person name="Santos F.R."/>
            <person name="Vidigal T.H.D.A."/>
            <person name="Brescovit A.D."/>
            <person name="Santos A.J."/>
        </authorList>
    </citation>
    <scope>NUCLEOTIDE SEQUENCE</scope>
    <source>
        <tissue evidence="4">Shoot tissue taken approximately 20 cm above the soil surface</tissue>
    </source>
</reference>
<reference evidence="4" key="2">
    <citation type="journal article" date="2015" name="Data Brief">
        <title>Shoot transcriptome of the giant reed, Arundo donax.</title>
        <authorList>
            <person name="Barrero R.A."/>
            <person name="Guerrero F.D."/>
            <person name="Moolhuijzen P."/>
            <person name="Goolsby J.A."/>
            <person name="Tidwell J."/>
            <person name="Bellgard S.E."/>
            <person name="Bellgard M.I."/>
        </authorList>
    </citation>
    <scope>NUCLEOTIDE SEQUENCE</scope>
    <source>
        <tissue evidence="4">Shoot tissue taken approximately 20 cm above the soil surface</tissue>
    </source>
</reference>
<evidence type="ECO:0000256" key="1">
    <source>
        <dbReference type="ARBA" id="ARBA00007692"/>
    </source>
</evidence>
<evidence type="ECO:0000313" key="4">
    <source>
        <dbReference type="EMBL" id="JAD87724.1"/>
    </source>
</evidence>
<keyword evidence="2" id="KW-0804">Transcription</keyword>
<dbReference type="InterPro" id="IPR038538">
    <property type="entry name" value="MTERF_sf"/>
</dbReference>
<protein>
    <submittedName>
        <fullName evidence="4">Uncharacterized protein</fullName>
    </submittedName>
</protein>
<keyword evidence="3" id="KW-0809">Transit peptide</keyword>
<proteinExistence type="inferred from homology"/>
<dbReference type="SMART" id="SM00733">
    <property type="entry name" value="Mterf"/>
    <property type="match status" value="2"/>
</dbReference>
<name>A0A0A9DGN3_ARUDO</name>